<comment type="similarity">
    <text evidence="2">Belongs to the ABC transporter superfamily.</text>
</comment>
<dbReference type="GO" id="GO:0005524">
    <property type="term" value="F:ATP binding"/>
    <property type="evidence" value="ECO:0007669"/>
    <property type="project" value="UniProtKB-KW"/>
</dbReference>
<keyword evidence="5" id="KW-0547">Nucleotide-binding</keyword>
<protein>
    <submittedName>
        <fullName evidence="10">Nickel ABC transporter ATP-binding protein NikE</fullName>
    </submittedName>
</protein>
<evidence type="ECO:0000256" key="7">
    <source>
        <dbReference type="ARBA" id="ARBA00023136"/>
    </source>
</evidence>
<dbReference type="InterPro" id="IPR027417">
    <property type="entry name" value="P-loop_NTPase"/>
</dbReference>
<dbReference type="InterPro" id="IPR003593">
    <property type="entry name" value="AAA+_ATPase"/>
</dbReference>
<evidence type="ECO:0000259" key="9">
    <source>
        <dbReference type="PROSITE" id="PS50893"/>
    </source>
</evidence>
<accession>A0A6N7YWX4</accession>
<dbReference type="InterPro" id="IPR003439">
    <property type="entry name" value="ABC_transporter-like_ATP-bd"/>
</dbReference>
<organism evidence="10 11">
    <name type="scientific">Amycolatopsis pithecellobii</name>
    <dbReference type="NCBI Taxonomy" id="664692"/>
    <lineage>
        <taxon>Bacteria</taxon>
        <taxon>Bacillati</taxon>
        <taxon>Actinomycetota</taxon>
        <taxon>Actinomycetes</taxon>
        <taxon>Pseudonocardiales</taxon>
        <taxon>Pseudonocardiaceae</taxon>
        <taxon>Amycolatopsis</taxon>
    </lineage>
</organism>
<dbReference type="PANTHER" id="PTHR43297:SF2">
    <property type="entry name" value="DIPEPTIDE TRANSPORT ATP-BINDING PROTEIN DPPD"/>
    <property type="match status" value="1"/>
</dbReference>
<evidence type="ECO:0000256" key="2">
    <source>
        <dbReference type="ARBA" id="ARBA00005417"/>
    </source>
</evidence>
<keyword evidence="4" id="KW-1003">Cell membrane</keyword>
<evidence type="ECO:0000313" key="11">
    <source>
        <dbReference type="Proteomes" id="UP000440096"/>
    </source>
</evidence>
<feature type="region of interest" description="Disordered" evidence="8">
    <location>
        <begin position="1"/>
        <end position="35"/>
    </location>
</feature>
<dbReference type="InterPro" id="IPR013563">
    <property type="entry name" value="Oligopep_ABC_C"/>
</dbReference>
<comment type="caution">
    <text evidence="10">The sequence shown here is derived from an EMBL/GenBank/DDBJ whole genome shotgun (WGS) entry which is preliminary data.</text>
</comment>
<dbReference type="PANTHER" id="PTHR43297">
    <property type="entry name" value="OLIGOPEPTIDE TRANSPORT ATP-BINDING PROTEIN APPD"/>
    <property type="match status" value="1"/>
</dbReference>
<feature type="domain" description="ABC transporter" evidence="9">
    <location>
        <begin position="324"/>
        <end position="560"/>
    </location>
</feature>
<evidence type="ECO:0000256" key="5">
    <source>
        <dbReference type="ARBA" id="ARBA00022741"/>
    </source>
</evidence>
<evidence type="ECO:0000256" key="8">
    <source>
        <dbReference type="SAM" id="MobiDB-lite"/>
    </source>
</evidence>
<dbReference type="OrthoDB" id="3169708at2"/>
<name>A0A6N7YWX4_9PSEU</name>
<keyword evidence="6 10" id="KW-0067">ATP-binding</keyword>
<dbReference type="InterPro" id="IPR017871">
    <property type="entry name" value="ABC_transporter-like_CS"/>
</dbReference>
<dbReference type="SMART" id="SM00382">
    <property type="entry name" value="AAA"/>
    <property type="match status" value="2"/>
</dbReference>
<dbReference type="GO" id="GO:0016887">
    <property type="term" value="F:ATP hydrolysis activity"/>
    <property type="evidence" value="ECO:0007669"/>
    <property type="project" value="InterPro"/>
</dbReference>
<dbReference type="Pfam" id="PF08352">
    <property type="entry name" value="oligo_HPY"/>
    <property type="match status" value="1"/>
</dbReference>
<evidence type="ECO:0000256" key="6">
    <source>
        <dbReference type="ARBA" id="ARBA00022840"/>
    </source>
</evidence>
<dbReference type="InterPro" id="IPR050388">
    <property type="entry name" value="ABC_Ni/Peptide_Import"/>
</dbReference>
<reference evidence="10 11" key="1">
    <citation type="submission" date="2019-11" db="EMBL/GenBank/DDBJ databases">
        <title>Draft genome of Amycolatopsis RM579.</title>
        <authorList>
            <person name="Duangmal K."/>
            <person name="Mingma R."/>
        </authorList>
    </citation>
    <scope>NUCLEOTIDE SEQUENCE [LARGE SCALE GENOMIC DNA]</scope>
    <source>
        <strain evidence="10 11">RM579</strain>
    </source>
</reference>
<feature type="domain" description="ABC transporter" evidence="9">
    <location>
        <begin position="42"/>
        <end position="289"/>
    </location>
</feature>
<proteinExistence type="inferred from homology"/>
<dbReference type="GO" id="GO:0005886">
    <property type="term" value="C:plasma membrane"/>
    <property type="evidence" value="ECO:0007669"/>
    <property type="project" value="UniProtKB-SubCell"/>
</dbReference>
<keyword evidence="3" id="KW-0813">Transport</keyword>
<dbReference type="CDD" id="cd03257">
    <property type="entry name" value="ABC_NikE_OppD_transporters"/>
    <property type="match status" value="2"/>
</dbReference>
<feature type="compositionally biased region" description="Basic residues" evidence="8">
    <location>
        <begin position="18"/>
        <end position="30"/>
    </location>
</feature>
<evidence type="ECO:0000256" key="1">
    <source>
        <dbReference type="ARBA" id="ARBA00004202"/>
    </source>
</evidence>
<dbReference type="SUPFAM" id="SSF52540">
    <property type="entry name" value="P-loop containing nucleoside triphosphate hydrolases"/>
    <property type="match status" value="2"/>
</dbReference>
<gene>
    <name evidence="10" type="ORF">GKO32_20995</name>
</gene>
<dbReference type="Gene3D" id="3.40.50.300">
    <property type="entry name" value="P-loop containing nucleotide triphosphate hydrolases"/>
    <property type="match status" value="2"/>
</dbReference>
<dbReference type="Pfam" id="PF00005">
    <property type="entry name" value="ABC_tran"/>
    <property type="match status" value="2"/>
</dbReference>
<dbReference type="EMBL" id="WMBA01000034">
    <property type="protein sequence ID" value="MTD56432.1"/>
    <property type="molecule type" value="Genomic_DNA"/>
</dbReference>
<keyword evidence="7" id="KW-0472">Membrane</keyword>
<dbReference type="Proteomes" id="UP000440096">
    <property type="component" value="Unassembled WGS sequence"/>
</dbReference>
<dbReference type="PROSITE" id="PS00211">
    <property type="entry name" value="ABC_TRANSPORTER_1"/>
    <property type="match status" value="2"/>
</dbReference>
<evidence type="ECO:0000256" key="3">
    <source>
        <dbReference type="ARBA" id="ARBA00022448"/>
    </source>
</evidence>
<evidence type="ECO:0000313" key="10">
    <source>
        <dbReference type="EMBL" id="MTD56432.1"/>
    </source>
</evidence>
<keyword evidence="11" id="KW-1185">Reference proteome</keyword>
<dbReference type="NCBIfam" id="NF007739">
    <property type="entry name" value="PRK10419.1"/>
    <property type="match status" value="2"/>
</dbReference>
<dbReference type="PROSITE" id="PS50893">
    <property type="entry name" value="ABC_TRANSPORTER_2"/>
    <property type="match status" value="2"/>
</dbReference>
<comment type="subcellular location">
    <subcellularLocation>
        <location evidence="1">Cell membrane</location>
        <topology evidence="1">Peripheral membrane protein</topology>
    </subcellularLocation>
</comment>
<dbReference type="AlphaFoldDB" id="A0A6N7YWX4"/>
<evidence type="ECO:0000256" key="4">
    <source>
        <dbReference type="ARBA" id="ARBA00022475"/>
    </source>
</evidence>
<sequence>MVVPPPAGTGDRGDRAVLHPRRPRAGKRREPRAAPVNPLLELRNLGVTYRTGDGEVTAVRGVNLRLESGDTLGLAGESGSGKSTVAMSVLRLLPKSARVTGDILLGGEDVTAMRWGRLRAVRWAEASVVFQGAMHALNPVRRVGTQIAEPIRLHARKPPSEAEITARVAELLEQVDLPVSRAGAYPHELSGGQRQRVMIAMALACRPQLIIADEPTTALDVVVQAQVLDLVRRLVTEQRLGLIMISHDLSVLAATCARIAVLYRGEVVEEGPGAQLLAAPEHDHSRALAAAFPVVGDPASRFAPATSTPLPPEPDRPAASEVLLAARDLRVTFGDINAVAGVDLQVRAGEIVALVGQSGSGKTTLARTLLGLQKPTSGEVLFEGSPVTARGLKAYRRQVQLVLQDPASALNPRHTVYEAVAEGPRIHGLPGDERQRVIEALEAAELRPARRFLSRLPHELSGGQRQRVVIAGALALRPSVLVADEPVASLDASVRGEILGLLLRLRREHGLAALVITHDLGLAWNIADRVAVMYRGRLVEVGTVDTVLLDPRHDYTKALLGALPGGAKSAAAANPLQRGV</sequence>
<dbReference type="GO" id="GO:0015833">
    <property type="term" value="P:peptide transport"/>
    <property type="evidence" value="ECO:0007669"/>
    <property type="project" value="InterPro"/>
</dbReference>